<keyword evidence="1" id="KW-0677">Repeat</keyword>
<dbReference type="SMART" id="SM00054">
    <property type="entry name" value="EFh"/>
    <property type="match status" value="3"/>
</dbReference>
<evidence type="ECO:0000313" key="4">
    <source>
        <dbReference type="EMBL" id="CAD5118207.1"/>
    </source>
</evidence>
<comment type="caution">
    <text evidence="4">The sequence shown here is derived from an EMBL/GenBank/DDBJ whole genome shotgun (WGS) entry which is preliminary data.</text>
</comment>
<dbReference type="PROSITE" id="PS50222">
    <property type="entry name" value="EF_HAND_2"/>
    <property type="match status" value="2"/>
</dbReference>
<dbReference type="GO" id="GO:0005509">
    <property type="term" value="F:calcium ion binding"/>
    <property type="evidence" value="ECO:0007669"/>
    <property type="project" value="InterPro"/>
</dbReference>
<organism evidence="4 5">
    <name type="scientific">Dimorphilus gyrociliatus</name>
    <dbReference type="NCBI Taxonomy" id="2664684"/>
    <lineage>
        <taxon>Eukaryota</taxon>
        <taxon>Metazoa</taxon>
        <taxon>Spiralia</taxon>
        <taxon>Lophotrochozoa</taxon>
        <taxon>Annelida</taxon>
        <taxon>Polychaeta</taxon>
        <taxon>Polychaeta incertae sedis</taxon>
        <taxon>Dinophilidae</taxon>
        <taxon>Dimorphilus</taxon>
    </lineage>
</organism>
<dbReference type="PANTHER" id="PTHR23048:SF0">
    <property type="entry name" value="CALMODULIN LIKE 3"/>
    <property type="match status" value="1"/>
</dbReference>
<gene>
    <name evidence="4" type="ORF">DGYR_LOCUS6623</name>
</gene>
<proteinExistence type="predicted"/>
<evidence type="ECO:0000313" key="5">
    <source>
        <dbReference type="Proteomes" id="UP000549394"/>
    </source>
</evidence>
<dbReference type="InterPro" id="IPR018247">
    <property type="entry name" value="EF_Hand_1_Ca_BS"/>
</dbReference>
<dbReference type="CDD" id="cd00051">
    <property type="entry name" value="EFh"/>
    <property type="match status" value="1"/>
</dbReference>
<dbReference type="Pfam" id="PF13499">
    <property type="entry name" value="EF-hand_7"/>
    <property type="match status" value="1"/>
</dbReference>
<protein>
    <submittedName>
        <fullName evidence="4">DgyrCDS6930</fullName>
    </submittedName>
</protein>
<evidence type="ECO:0000256" key="2">
    <source>
        <dbReference type="ARBA" id="ARBA00022837"/>
    </source>
</evidence>
<dbReference type="SUPFAM" id="SSF47473">
    <property type="entry name" value="EF-hand"/>
    <property type="match status" value="1"/>
</dbReference>
<dbReference type="Proteomes" id="UP000549394">
    <property type="component" value="Unassembled WGS sequence"/>
</dbReference>
<dbReference type="OrthoDB" id="5959761at2759"/>
<name>A0A7I8VUE7_9ANNE</name>
<feature type="domain" description="EF-hand" evidence="3">
    <location>
        <begin position="79"/>
        <end position="114"/>
    </location>
</feature>
<dbReference type="Gene3D" id="1.10.238.10">
    <property type="entry name" value="EF-hand"/>
    <property type="match status" value="2"/>
</dbReference>
<dbReference type="PROSITE" id="PS00018">
    <property type="entry name" value="EF_HAND_1"/>
    <property type="match status" value="1"/>
</dbReference>
<accession>A0A7I8VUE7</accession>
<keyword evidence="5" id="KW-1185">Reference proteome</keyword>
<evidence type="ECO:0000259" key="3">
    <source>
        <dbReference type="PROSITE" id="PS50222"/>
    </source>
</evidence>
<evidence type="ECO:0000256" key="1">
    <source>
        <dbReference type="ARBA" id="ARBA00022737"/>
    </source>
</evidence>
<dbReference type="FunFam" id="1.10.238.10:FF:000003">
    <property type="entry name" value="Calmodulin A"/>
    <property type="match status" value="1"/>
</dbReference>
<dbReference type="InterPro" id="IPR050230">
    <property type="entry name" value="CALM/Myosin/TropC-like"/>
</dbReference>
<reference evidence="4 5" key="1">
    <citation type="submission" date="2020-08" db="EMBL/GenBank/DDBJ databases">
        <authorList>
            <person name="Hejnol A."/>
        </authorList>
    </citation>
    <scope>NUCLEOTIDE SEQUENCE [LARGE SCALE GENOMIC DNA]</scope>
</reference>
<dbReference type="GO" id="GO:0016460">
    <property type="term" value="C:myosin II complex"/>
    <property type="evidence" value="ECO:0007669"/>
    <property type="project" value="TreeGrafter"/>
</dbReference>
<dbReference type="AlphaFoldDB" id="A0A7I8VUE7"/>
<sequence>MALSEDTQQEIKECFQLFDREGRGSIPIDQLGEMVRALRQCPTQKEVGELIREFCGNKGEFSLSTFTSIVTKLSQRKRDTEDEVREAFSVFDRDGNGYVSAAEIRHVMTSLGEKLGHDEIEELLSEVNIDSDGQIEYKAVVRTLMQK</sequence>
<dbReference type="PANTHER" id="PTHR23048">
    <property type="entry name" value="MYOSIN LIGHT CHAIN 1, 3"/>
    <property type="match status" value="1"/>
</dbReference>
<dbReference type="EMBL" id="CAJFCJ010000008">
    <property type="protein sequence ID" value="CAD5118207.1"/>
    <property type="molecule type" value="Genomic_DNA"/>
</dbReference>
<dbReference type="InterPro" id="IPR002048">
    <property type="entry name" value="EF_hand_dom"/>
</dbReference>
<feature type="domain" description="EF-hand" evidence="3">
    <location>
        <begin position="6"/>
        <end position="41"/>
    </location>
</feature>
<dbReference type="InterPro" id="IPR011992">
    <property type="entry name" value="EF-hand-dom_pair"/>
</dbReference>
<keyword evidence="2" id="KW-0106">Calcium</keyword>